<dbReference type="InParanoid" id="A0A1B6QG57"/>
<dbReference type="AlphaFoldDB" id="A0A1B6QG57"/>
<evidence type="ECO:0000313" key="2">
    <source>
        <dbReference type="Proteomes" id="UP000000768"/>
    </source>
</evidence>
<proteinExistence type="predicted"/>
<name>A0A1B6QG57_SORBI</name>
<dbReference type="EMBL" id="CM000761">
    <property type="protein sequence ID" value="KXG36906.1"/>
    <property type="molecule type" value="Genomic_DNA"/>
</dbReference>
<dbReference type="Proteomes" id="UP000000768">
    <property type="component" value="Chromosome 2"/>
</dbReference>
<sequence length="140" mass="15652">MIISADTVHLTLKAYVDVFVHTAEDSYNRRVTVDTVISFLDALRGLVCISHILLDDALEVLSQTHPRDAFNFDVKIKSMRGEFDLKMAHLEHGITKATYSKSCQMVLPTILKGVEATKSLLGVMAVRRQRALEKAKKVVP</sequence>
<protein>
    <submittedName>
        <fullName evidence="1">Uncharacterized protein</fullName>
    </submittedName>
</protein>
<dbReference type="eggNOG" id="ENOG502R3JI">
    <property type="taxonomic scope" value="Eukaryota"/>
</dbReference>
<gene>
    <name evidence="1" type="ORF">SORBI_3002G410900</name>
</gene>
<reference evidence="2" key="2">
    <citation type="journal article" date="2018" name="Plant J.">
        <title>The Sorghum bicolor reference genome: improved assembly, gene annotations, a transcriptome atlas, and signatures of genome organization.</title>
        <authorList>
            <person name="McCormick R.F."/>
            <person name="Truong S.K."/>
            <person name="Sreedasyam A."/>
            <person name="Jenkins J."/>
            <person name="Shu S."/>
            <person name="Sims D."/>
            <person name="Kennedy M."/>
            <person name="Amirebrahimi M."/>
            <person name="Weers B.D."/>
            <person name="McKinley B."/>
            <person name="Mattison A."/>
            <person name="Morishige D.T."/>
            <person name="Grimwood J."/>
            <person name="Schmutz J."/>
            <person name="Mullet J.E."/>
        </authorList>
    </citation>
    <scope>NUCLEOTIDE SEQUENCE [LARGE SCALE GENOMIC DNA]</scope>
    <source>
        <strain evidence="2">cv. BTx623</strain>
    </source>
</reference>
<organism evidence="1 2">
    <name type="scientific">Sorghum bicolor</name>
    <name type="common">Sorghum</name>
    <name type="synonym">Sorghum vulgare</name>
    <dbReference type="NCBI Taxonomy" id="4558"/>
    <lineage>
        <taxon>Eukaryota</taxon>
        <taxon>Viridiplantae</taxon>
        <taxon>Streptophyta</taxon>
        <taxon>Embryophyta</taxon>
        <taxon>Tracheophyta</taxon>
        <taxon>Spermatophyta</taxon>
        <taxon>Magnoliopsida</taxon>
        <taxon>Liliopsida</taxon>
        <taxon>Poales</taxon>
        <taxon>Poaceae</taxon>
        <taxon>PACMAD clade</taxon>
        <taxon>Panicoideae</taxon>
        <taxon>Andropogonodae</taxon>
        <taxon>Andropogoneae</taxon>
        <taxon>Sorghinae</taxon>
        <taxon>Sorghum</taxon>
    </lineage>
</organism>
<accession>A0A1B6QG57</accession>
<reference evidence="1 2" key="1">
    <citation type="journal article" date="2009" name="Nature">
        <title>The Sorghum bicolor genome and the diversification of grasses.</title>
        <authorList>
            <person name="Paterson A.H."/>
            <person name="Bowers J.E."/>
            <person name="Bruggmann R."/>
            <person name="Dubchak I."/>
            <person name="Grimwood J."/>
            <person name="Gundlach H."/>
            <person name="Haberer G."/>
            <person name="Hellsten U."/>
            <person name="Mitros T."/>
            <person name="Poliakov A."/>
            <person name="Schmutz J."/>
            <person name="Spannagl M."/>
            <person name="Tang H."/>
            <person name="Wang X."/>
            <person name="Wicker T."/>
            <person name="Bharti A.K."/>
            <person name="Chapman J."/>
            <person name="Feltus F.A."/>
            <person name="Gowik U."/>
            <person name="Grigoriev I.V."/>
            <person name="Lyons E."/>
            <person name="Maher C.A."/>
            <person name="Martis M."/>
            <person name="Narechania A."/>
            <person name="Otillar R.P."/>
            <person name="Penning B.W."/>
            <person name="Salamov A.A."/>
            <person name="Wang Y."/>
            <person name="Zhang L."/>
            <person name="Carpita N.C."/>
            <person name="Freeling M."/>
            <person name="Gingle A.R."/>
            <person name="Hash C.T."/>
            <person name="Keller B."/>
            <person name="Klein P."/>
            <person name="Kresovich S."/>
            <person name="McCann M.C."/>
            <person name="Ming R."/>
            <person name="Peterson D.G."/>
            <person name="Mehboob-ur-Rahman"/>
            <person name="Ware D."/>
            <person name="Westhoff P."/>
            <person name="Mayer K.F."/>
            <person name="Messing J."/>
            <person name="Rokhsar D.S."/>
        </authorList>
    </citation>
    <scope>NUCLEOTIDE SEQUENCE [LARGE SCALE GENOMIC DNA]</scope>
    <source>
        <strain evidence="2">cv. BTx623</strain>
    </source>
</reference>
<dbReference type="Gramene" id="KXG36906">
    <property type="protein sequence ID" value="KXG36906"/>
    <property type="gene ID" value="SORBI_3002G410900"/>
</dbReference>
<evidence type="ECO:0000313" key="1">
    <source>
        <dbReference type="EMBL" id="KXG36906.1"/>
    </source>
</evidence>
<keyword evidence="2" id="KW-1185">Reference proteome</keyword>